<protein>
    <submittedName>
        <fullName evidence="3">Sushi, von Willebrand factor type A, EGF and pentraxin domain-containing protein 1</fullName>
    </submittedName>
</protein>
<proteinExistence type="predicted"/>
<evidence type="ECO:0000313" key="2">
    <source>
        <dbReference type="Proteomes" id="UP000050794"/>
    </source>
</evidence>
<sequence>MDPPPSVTQKPYEFQHSGKMFAFMSKPYVFKCKAGFAYRAGTIWAQKGRQALQCSDTTHTYSDLDTGAVDAQLESCEELKGCHMINQREDMTVVLEGCVTSGEVYTAGCRVKIMCPTTPQQYPSNANYLKEGYQQLTCRGDGSGWVDQFGISIRTAMSCTIGCIPRPTPNFANRSSNAWNLSVRINGVQLTCVAGSSSATVEKVVEEADDHDFYCKPSSQSQSHNDQMTLEDTCTNACFAIEEIPDSVTVEQKPWRLFDFKGKANFIVPFNGIYVFKCKYPNTYFMNAGQATTQRRLQCDGATSTYKDMATGEMNVKLTPCTEINGAVNLQTTNEHRLPTRTPPLIADNLQTVNHYTILPLTPPSMVNDNMYVGGSWIWQAAARREGNAFIRCSLPELNDDDTMTVFRDERCVNSKTEMVGCSIRIDCEQGYKLRGTSNTSTATVQIKCQPNGTWLDEGSNTTINNVNDLGCVPGSCLNWFSPVSDITNRSHIITVTLCILPVSHIRNLELCVPLRRWLSMYHTSWLSNARFKLDNLAFEYGGYELCTTISFVDFEGFAISMGNISMNRVNVFCQPNGRWRLKNSNIIIDNANMLQCKPRKPHEPSMCKGEKLKSDQTRTIRRRRRCTEQNWQPQQCQVDIVCFKGLQIKWEKQSWTKVSAICERDGRWRIKNSDLFLDDLNDLSCKQAEEGYDRLNLANRRCALIRLKNKDKAIVRRSTSCAPSVIAGCKYSIECVDGYVLDANNKRVKRLVVVCQEDGKWREQMSHVVIEKFDQLECKPGLMISKSRPSTSGASMVCRENGEWKDKYSSLTVDDIDLLTCYVMNETKRAHARVVCDSNGTKCHDTLTGTVIDSVNILRCIPAEVKSTVHEWIECDGVKLSDNERQKIKRRRRCSGSDHESSGCQYDIICSNGFVLSPNGMRAVRMSIVCDSSGKWKEKHSNMVLTELSKLNCVPVDSDHTVPRKQTMNATDVLPIYNVRNECASYSNKSKNECHPLEPYACHDDFTCAKAKEDTAAEECEPVTLRSDERRLVRKRRRCTGKDFQPVGCQYDIKCNHGECVMVSSCICTLTIQTLEREQENTLQANLERFSLTSHLNWLVLGWMLNMNDVSTNRVRIVCHRDGEWREKSSKTLIDNINAIDCIKSRFFVNIIKQQASSAVIVCNSDGKWMEKKWKIPIEDINRVDCVPRTFSESLCLYSYNFEGLVVNVDGTKANWMSMVCQQNGYWKDQHSKRIIENVQALDCVPGMRFGFCLFRVSAFYVPS</sequence>
<organism evidence="2 3">
    <name type="scientific">Toxocara canis</name>
    <name type="common">Canine roundworm</name>
    <dbReference type="NCBI Taxonomy" id="6265"/>
    <lineage>
        <taxon>Eukaryota</taxon>
        <taxon>Metazoa</taxon>
        <taxon>Ecdysozoa</taxon>
        <taxon>Nematoda</taxon>
        <taxon>Chromadorea</taxon>
        <taxon>Rhabditida</taxon>
        <taxon>Spirurina</taxon>
        <taxon>Ascaridomorpha</taxon>
        <taxon>Ascaridoidea</taxon>
        <taxon>Toxocaridae</taxon>
        <taxon>Toxocara</taxon>
    </lineage>
</organism>
<dbReference type="WBParaSite" id="TCNE_0001281501-mRNA-1">
    <property type="protein sequence ID" value="TCNE_0001281501-mRNA-1"/>
    <property type="gene ID" value="TCNE_0001281501"/>
</dbReference>
<accession>A0A183UWE5</accession>
<evidence type="ECO:0000313" key="3">
    <source>
        <dbReference type="WBParaSite" id="TCNE_0001281501-mRNA-1"/>
    </source>
</evidence>
<reference evidence="1 2" key="2">
    <citation type="submission" date="2018-11" db="EMBL/GenBank/DDBJ databases">
        <authorList>
            <consortium name="Pathogen Informatics"/>
        </authorList>
    </citation>
    <scope>NUCLEOTIDE SEQUENCE [LARGE SCALE GENOMIC DNA]</scope>
</reference>
<gene>
    <name evidence="1" type="ORF">TCNE_LOCUS12815</name>
</gene>
<keyword evidence="2" id="KW-1185">Reference proteome</keyword>
<dbReference type="Proteomes" id="UP000050794">
    <property type="component" value="Unassembled WGS sequence"/>
</dbReference>
<dbReference type="AlphaFoldDB" id="A0A183UWE5"/>
<reference evidence="3" key="1">
    <citation type="submission" date="2016-06" db="UniProtKB">
        <authorList>
            <consortium name="WormBaseParasite"/>
        </authorList>
    </citation>
    <scope>IDENTIFICATION</scope>
</reference>
<dbReference type="EMBL" id="UYWY01021440">
    <property type="protein sequence ID" value="VDM44136.1"/>
    <property type="molecule type" value="Genomic_DNA"/>
</dbReference>
<evidence type="ECO:0000313" key="1">
    <source>
        <dbReference type="EMBL" id="VDM44136.1"/>
    </source>
</evidence>
<name>A0A183UWE5_TOXCA</name>